<protein>
    <recommendedName>
        <fullName evidence="10">Cytochrome b6-f complex subunit 6</fullName>
    </recommendedName>
    <alternativeName>
        <fullName evidence="10">Cytochrome b6-f complex subunit PetL</fullName>
    </alternativeName>
    <alternativeName>
        <fullName evidence="10">Cytochrome b6-f complex subunit VI</fullName>
    </alternativeName>
</protein>
<keyword evidence="2 10" id="KW-0813">Transport</keyword>
<comment type="function">
    <text evidence="8 10">Component of the cytochrome b6-f complex, which mediates electron transfer between photosystem II (PSII) and photosystem I (PSI), cyclic electron flow around PSI, and state transitions. PetL is important for photoautotrophic growth as well as for electron transfer efficiency and stability of the cytochrome b6-f complex.</text>
</comment>
<proteinExistence type="inferred from homology"/>
<dbReference type="EMBL" id="HQ693844">
    <property type="protein sequence ID" value="ADV29832.1"/>
    <property type="molecule type" value="Genomic_DNA"/>
</dbReference>
<dbReference type="GO" id="GO:0042651">
    <property type="term" value="C:thylakoid membrane"/>
    <property type="evidence" value="ECO:0007669"/>
    <property type="project" value="UniProtKB-UniRule"/>
</dbReference>
<comment type="similarity">
    <text evidence="10">Belongs to the PetL family.</text>
</comment>
<evidence type="ECO:0000313" key="11">
    <source>
        <dbReference type="EMBL" id="ADV29832.1"/>
    </source>
</evidence>
<dbReference type="GeneID" id="10200542"/>
<keyword evidence="10" id="KW-0602">Photosynthesis</keyword>
<dbReference type="KEGG" id="csl:CospP_p008"/>
<accession>E9NPY6</accession>
<dbReference type="HAMAP" id="MF_00433">
    <property type="entry name" value="Cytb6_f_PetL"/>
    <property type="match status" value="1"/>
</dbReference>
<dbReference type="AlphaFoldDB" id="E9NPY6"/>
<keyword evidence="7 10" id="KW-0472">Membrane</keyword>
<evidence type="ECO:0000256" key="3">
    <source>
        <dbReference type="ARBA" id="ARBA00022692"/>
    </source>
</evidence>
<reference evidence="11" key="1">
    <citation type="submission" date="2010-12" db="EMBL/GenBank/DDBJ databases">
        <title>Organelle genomes of Coccomyxa sp.C-169.</title>
        <authorList>
            <person name="Smith D.R."/>
            <person name="Yamada T."/>
            <person name="Grigoriev I.V."/>
            <person name="Van Etten J.L."/>
        </authorList>
    </citation>
    <scope>NUCLEOTIDE SEQUENCE [LARGE SCALE GENOMIC DNA]</scope>
    <source>
        <strain evidence="11">C-169</strain>
    </source>
</reference>
<keyword evidence="12" id="KW-1185">Reference proteome</keyword>
<dbReference type="GO" id="GO:0015979">
    <property type="term" value="P:photosynthesis"/>
    <property type="evidence" value="ECO:0007669"/>
    <property type="project" value="UniProtKB-KW"/>
</dbReference>
<evidence type="ECO:0000313" key="12">
    <source>
        <dbReference type="Proteomes" id="UP000007264"/>
    </source>
</evidence>
<keyword evidence="4 10" id="KW-0249">Electron transport</keyword>
<evidence type="ECO:0000256" key="5">
    <source>
        <dbReference type="ARBA" id="ARBA00022989"/>
    </source>
</evidence>
<keyword evidence="3 10" id="KW-0812">Transmembrane</keyword>
<keyword evidence="11" id="KW-0934">Plastid</keyword>
<geneLocation type="plastid" evidence="11"/>
<evidence type="ECO:0000256" key="4">
    <source>
        <dbReference type="ARBA" id="ARBA00022982"/>
    </source>
</evidence>
<gene>
    <name evidence="10 11" type="primary">petL</name>
</gene>
<dbReference type="InterPro" id="IPR007802">
    <property type="entry name" value="Cyt_b6/f_cplx_su6"/>
</dbReference>
<evidence type="ECO:0000256" key="8">
    <source>
        <dbReference type="ARBA" id="ARBA00025197"/>
    </source>
</evidence>
<evidence type="ECO:0000256" key="9">
    <source>
        <dbReference type="ARBA" id="ARBA00025834"/>
    </source>
</evidence>
<comment type="subcellular location">
    <subcellularLocation>
        <location evidence="10">Cellular thylakoid membrane</location>
        <topology evidence="10">Single-pass membrane protein</topology>
    </subcellularLocation>
    <subcellularLocation>
        <location evidence="1">Membrane</location>
        <topology evidence="1">Single-pass membrane protein</topology>
    </subcellularLocation>
</comment>
<comment type="subunit">
    <text evidence="9 10">The 4 large subunits of the cytochrome b6-f complex are cytochrome b6, subunit IV (17 kDa polypeptide, PetD), cytochrome f and the Rieske protein, while the 4 small subunits are PetG, PetL, PetM and PetN. The complex functions as a dimer.</text>
</comment>
<keyword evidence="5 10" id="KW-1133">Transmembrane helix</keyword>
<organism evidence="11 12">
    <name type="scientific">Coccomyxa subellipsoidea (strain C-169)</name>
    <name type="common">Green microalga</name>
    <dbReference type="NCBI Taxonomy" id="574566"/>
    <lineage>
        <taxon>Eukaryota</taxon>
        <taxon>Viridiplantae</taxon>
        <taxon>Chlorophyta</taxon>
        <taxon>core chlorophytes</taxon>
        <taxon>Trebouxiophyceae</taxon>
        <taxon>Trebouxiophyceae incertae sedis</taxon>
        <taxon>Coccomyxaceae</taxon>
        <taxon>Coccomyxa</taxon>
        <taxon>Coccomyxa subellipsoidea</taxon>
    </lineage>
</organism>
<keyword evidence="6 10" id="KW-0793">Thylakoid</keyword>
<dbReference type="RefSeq" id="YP_004221984.1">
    <property type="nucleotide sequence ID" value="NC_015084.1"/>
</dbReference>
<dbReference type="GO" id="GO:0009055">
    <property type="term" value="F:electron transfer activity"/>
    <property type="evidence" value="ECO:0007669"/>
    <property type="project" value="InterPro"/>
</dbReference>
<dbReference type="GO" id="GO:0009512">
    <property type="term" value="C:cytochrome b6f complex"/>
    <property type="evidence" value="ECO:0007669"/>
    <property type="project" value="InterPro"/>
</dbReference>
<dbReference type="Proteomes" id="UP000007264">
    <property type="component" value="Plastid"/>
</dbReference>
<name>E9NPY6_COCSC</name>
<evidence type="ECO:0000256" key="6">
    <source>
        <dbReference type="ARBA" id="ARBA00023078"/>
    </source>
</evidence>
<evidence type="ECO:0000256" key="1">
    <source>
        <dbReference type="ARBA" id="ARBA00004167"/>
    </source>
</evidence>
<evidence type="ECO:0000256" key="7">
    <source>
        <dbReference type="ARBA" id="ARBA00023136"/>
    </source>
</evidence>
<evidence type="ECO:0000256" key="2">
    <source>
        <dbReference type="ARBA" id="ARBA00022448"/>
    </source>
</evidence>
<evidence type="ECO:0000256" key="10">
    <source>
        <dbReference type="HAMAP-Rule" id="MF_00433"/>
    </source>
</evidence>
<sequence length="31" mass="3369">MITVISYIGILSAFLIAATVMYLGLVKIKLI</sequence>
<dbReference type="Pfam" id="PF05115">
    <property type="entry name" value="PetL"/>
    <property type="match status" value="1"/>
</dbReference>
<feature type="transmembrane region" description="Helical" evidence="10">
    <location>
        <begin position="6"/>
        <end position="25"/>
    </location>
</feature>